<dbReference type="Proteomes" id="UP001162640">
    <property type="component" value="Unassembled WGS sequence"/>
</dbReference>
<dbReference type="GO" id="GO:0005794">
    <property type="term" value="C:Golgi apparatus"/>
    <property type="evidence" value="ECO:0007669"/>
    <property type="project" value="TreeGrafter"/>
</dbReference>
<comment type="caution">
    <text evidence="1">The sequence shown here is derived from an EMBL/GenBank/DDBJ whole genome shotgun (WGS) entry which is preliminary data.</text>
</comment>
<name>A0A9W7AXW4_9STRA</name>
<gene>
    <name evidence="1" type="ORF">TL16_g07850</name>
</gene>
<sequence length="200" mass="22293">MNAITSAGGWESGLETGEEILENLVGGEKDIMKGTLGRIALSVGDIEKAERYFEGIEGEEGEVCQGLILMSKKDFTGARDVLLKVVSKGEIEEEEKATKSVEEFWRDLKVIKNEESVYMSAVNNLVLAELYLGTVAQPLARLEKLILTNPIRYMTDVVVFNLCTLYDLSGDNVVSGRRKRMLEMVGMEYRLGILKSSFRI</sequence>
<protein>
    <submittedName>
        <fullName evidence="1">Uncharacterized protein</fullName>
    </submittedName>
</protein>
<dbReference type="PANTHER" id="PTHR21581:SF6">
    <property type="entry name" value="TRAFFICKING PROTEIN PARTICLE COMPLEX SUBUNIT 12"/>
    <property type="match status" value="1"/>
</dbReference>
<accession>A0A9W7AXW4</accession>
<dbReference type="EMBL" id="BLQM01000252">
    <property type="protein sequence ID" value="GMH78556.1"/>
    <property type="molecule type" value="Genomic_DNA"/>
</dbReference>
<proteinExistence type="predicted"/>
<reference evidence="2" key="1">
    <citation type="journal article" date="2023" name="Commun. Biol.">
        <title>Genome analysis of Parmales, the sister group of diatoms, reveals the evolutionary specialization of diatoms from phago-mixotrophs to photoautotrophs.</title>
        <authorList>
            <person name="Ban H."/>
            <person name="Sato S."/>
            <person name="Yoshikawa S."/>
            <person name="Yamada K."/>
            <person name="Nakamura Y."/>
            <person name="Ichinomiya M."/>
            <person name="Sato N."/>
            <person name="Blanc-Mathieu R."/>
            <person name="Endo H."/>
            <person name="Kuwata A."/>
            <person name="Ogata H."/>
        </authorList>
    </citation>
    <scope>NUCLEOTIDE SEQUENCE [LARGE SCALE GENOMIC DNA]</scope>
</reference>
<evidence type="ECO:0000313" key="1">
    <source>
        <dbReference type="EMBL" id="GMH78556.1"/>
    </source>
</evidence>
<organism evidence="1 2">
    <name type="scientific">Triparma laevis f. inornata</name>
    <dbReference type="NCBI Taxonomy" id="1714386"/>
    <lineage>
        <taxon>Eukaryota</taxon>
        <taxon>Sar</taxon>
        <taxon>Stramenopiles</taxon>
        <taxon>Ochrophyta</taxon>
        <taxon>Bolidophyceae</taxon>
        <taxon>Parmales</taxon>
        <taxon>Triparmaceae</taxon>
        <taxon>Triparma</taxon>
    </lineage>
</organism>
<dbReference type="PANTHER" id="PTHR21581">
    <property type="entry name" value="D-ALANYL-D-ALANINE CARBOXYPEPTIDASE"/>
    <property type="match status" value="1"/>
</dbReference>
<dbReference type="GO" id="GO:0030008">
    <property type="term" value="C:TRAPP complex"/>
    <property type="evidence" value="ECO:0007669"/>
    <property type="project" value="TreeGrafter"/>
</dbReference>
<dbReference type="AlphaFoldDB" id="A0A9W7AXW4"/>
<evidence type="ECO:0000313" key="2">
    <source>
        <dbReference type="Proteomes" id="UP001162640"/>
    </source>
</evidence>